<dbReference type="Gene3D" id="3.90.550.10">
    <property type="entry name" value="Spore Coat Polysaccharide Biosynthesis Protein SpsA, Chain A"/>
    <property type="match status" value="1"/>
</dbReference>
<dbReference type="OrthoDB" id="512941at2759"/>
<organism evidence="1 2">
    <name type="scientific">Chlorella sorokiniana</name>
    <name type="common">Freshwater green alga</name>
    <dbReference type="NCBI Taxonomy" id="3076"/>
    <lineage>
        <taxon>Eukaryota</taxon>
        <taxon>Viridiplantae</taxon>
        <taxon>Chlorophyta</taxon>
        <taxon>core chlorophytes</taxon>
        <taxon>Trebouxiophyceae</taxon>
        <taxon>Chlorellales</taxon>
        <taxon>Chlorellaceae</taxon>
        <taxon>Chlorella clade</taxon>
        <taxon>Chlorella</taxon>
    </lineage>
</organism>
<dbReference type="InterPro" id="IPR029044">
    <property type="entry name" value="Nucleotide-diphossugar_trans"/>
</dbReference>
<dbReference type="AlphaFoldDB" id="A0A2P6U533"/>
<comment type="caution">
    <text evidence="1">The sequence shown here is derived from an EMBL/GenBank/DDBJ whole genome shotgun (WGS) entry which is preliminary data.</text>
</comment>
<keyword evidence="2" id="KW-1185">Reference proteome</keyword>
<sequence length="716" mass="79834">MGLLQPKAADLPIALEKGGSRRRGGGGGGARPALVLLAGAALVMMALQLKPPNRSLLDQLNVAHSADVAAWALGSESGLQNHARSMWQGDTAAPALGEQFLSFQVCGDAAHQRLAVLSGIVLAAEVNRTAVLPRLLMGSRAVQFEDIFDADHFAAAMRGQGVRVVAQVPEGARTVRFNLKQQWDALGSIRGAGIGVQHVSVSCPSFHLPAELYVKHEQLVFAAAAAMQLQQPLLDDLLRVQEHLQSMSSSRLYNVLHLHAEKQWVEQCARWERTESGRRLDNCLNNTATVGDSLQVHKVDPQVPLLLVTGQGSINEELANDALASLQSHGYKLVVWGDVPGIRGSKALPTAESAALIQYYLALGAHQFAGNSVALADALLIMERWNAGRFATYYNGGNIPLEGSIPLFPMPWVFTYNDWSAGTEYDMMAKAAVMSAIQVARMKAFCMFVGSSSSPMFRWLQDQGVNMIQHEPEWKDALIRESTTGERSHDAKTLTPLYNNNGSILATFLRIDIPKLPHFDQYNYVLFTDCDVYFRKHMKLIDWGTPLPHALGMGYERNNMFPYNAGVMMLNMPFMKRTNDEFIDWILRQHNGLDYGPYTFLDQGALNQFYEDEIKGKPISRKFNAMIYLPFREDARIVHMHGPKPNHYLQWLQTGYCAHRDFCTFGIYSGGFCKYMSEYRQFVPEWNVVRRAHRLCTDLAAGTWHPTSKRKPNKPN</sequence>
<dbReference type="GO" id="GO:0016740">
    <property type="term" value="F:transferase activity"/>
    <property type="evidence" value="ECO:0007669"/>
    <property type="project" value="UniProtKB-KW"/>
</dbReference>
<name>A0A2P6U533_CHLSO</name>
<reference evidence="1 2" key="1">
    <citation type="journal article" date="2018" name="Plant J.">
        <title>Genome sequences of Chlorella sorokiniana UTEX 1602 and Micractinium conductrix SAG 241.80: implications to maltose excretion by a green alga.</title>
        <authorList>
            <person name="Arriola M.B."/>
            <person name="Velmurugan N."/>
            <person name="Zhang Y."/>
            <person name="Plunkett M.H."/>
            <person name="Hondzo H."/>
            <person name="Barney B.M."/>
        </authorList>
    </citation>
    <scope>NUCLEOTIDE SEQUENCE [LARGE SCALE GENOMIC DNA]</scope>
    <source>
        <strain evidence="2">UTEX 1602</strain>
    </source>
</reference>
<gene>
    <name evidence="1" type="ORF">C2E21_0124</name>
</gene>
<dbReference type="EMBL" id="LHPG02000001">
    <property type="protein sequence ID" value="PRW61424.1"/>
    <property type="molecule type" value="Genomic_DNA"/>
</dbReference>
<evidence type="ECO:0000313" key="1">
    <source>
        <dbReference type="EMBL" id="PRW61424.1"/>
    </source>
</evidence>
<evidence type="ECO:0000313" key="2">
    <source>
        <dbReference type="Proteomes" id="UP000239899"/>
    </source>
</evidence>
<accession>A0A2P6U533</accession>
<dbReference type="Proteomes" id="UP000239899">
    <property type="component" value="Unassembled WGS sequence"/>
</dbReference>
<protein>
    <submittedName>
        <fullName evidence="1">Glycosyl transferase family 8</fullName>
    </submittedName>
</protein>
<proteinExistence type="predicted"/>
<dbReference type="SUPFAM" id="SSF53448">
    <property type="entry name" value="Nucleotide-diphospho-sugar transferases"/>
    <property type="match status" value="1"/>
</dbReference>
<keyword evidence="1" id="KW-0808">Transferase</keyword>
<dbReference type="STRING" id="3076.A0A2P6U533"/>